<dbReference type="RefSeq" id="XP_030754530.1">
    <property type="nucleotide sequence ID" value="XM_030898670.1"/>
</dbReference>
<proteinExistence type="predicted"/>
<evidence type="ECO:0000313" key="2">
    <source>
        <dbReference type="Proteomes" id="UP000504635"/>
    </source>
</evidence>
<feature type="region of interest" description="Disordered" evidence="1">
    <location>
        <begin position="962"/>
        <end position="989"/>
    </location>
</feature>
<dbReference type="OrthoDB" id="6428710at2759"/>
<feature type="region of interest" description="Disordered" evidence="1">
    <location>
        <begin position="161"/>
        <end position="184"/>
    </location>
</feature>
<feature type="region of interest" description="Disordered" evidence="1">
    <location>
        <begin position="349"/>
        <end position="434"/>
    </location>
</feature>
<dbReference type="GeneID" id="115881253"/>
<feature type="region of interest" description="Disordered" evidence="1">
    <location>
        <begin position="513"/>
        <end position="540"/>
    </location>
</feature>
<dbReference type="FunCoup" id="A0A6J2XUS3">
    <property type="interactions" value="11"/>
</dbReference>
<feature type="region of interest" description="Disordered" evidence="1">
    <location>
        <begin position="298"/>
        <end position="335"/>
    </location>
</feature>
<dbReference type="InParanoid" id="A0A6J2XUS3"/>
<feature type="compositionally biased region" description="Basic and acidic residues" evidence="1">
    <location>
        <begin position="315"/>
        <end position="328"/>
    </location>
</feature>
<gene>
    <name evidence="3" type="primary">LOC115881253</name>
</gene>
<feature type="region of interest" description="Disordered" evidence="1">
    <location>
        <begin position="103"/>
        <end position="128"/>
    </location>
</feature>
<keyword evidence="2" id="KW-1185">Reference proteome</keyword>
<feature type="region of interest" description="Disordered" evidence="1">
    <location>
        <begin position="561"/>
        <end position="612"/>
    </location>
</feature>
<feature type="compositionally biased region" description="Polar residues" evidence="1">
    <location>
        <begin position="68"/>
        <end position="89"/>
    </location>
</feature>
<evidence type="ECO:0000256" key="1">
    <source>
        <dbReference type="SAM" id="MobiDB-lite"/>
    </source>
</evidence>
<dbReference type="KEGG" id="soy:115881253"/>
<feature type="region of interest" description="Disordered" evidence="1">
    <location>
        <begin position="34"/>
        <end position="89"/>
    </location>
</feature>
<sequence length="1180" mass="132108">MVLCPEVASAIVALTKDDRDQSYVANRFRCARSTMDSLEEHEKLQSISEVETSPKSSKKLSLPGQGHQVGNSITSPMSNNNISPSLSHSSMYNKANVKHATAPRIDISRASSSSHHDSRDSSPEREILDNIDAATSKLGTGFKEDGAIDLKSSTEELDFQEPYEYRKSRDKTCSSPVPDESYLDHRKDSQCSDVVLLSISGRTSRLSSIGSQGSAKSRLSNASHLSIVSAQSAYSRCSSPHKTLLETSFCGSRTDCREGFDNTSIKGDSEEFEKLLLSSRNSNSSDVVLLESLNVSSPKQPNASIEIAGSVQKPSKSERQSEDKDPNRPKLPRKIVSKSGVEYIYIPLKGPLPIDDSEEESKVTKPKSRPSGNTLRTHRTEKSSSPNTKASSSRTKTSSPNTKASSSHAKTSKSRPVVKDSTPKPTVNVHVPQIKKEEPKYIRIKLKPDHCYDDDGKAKPNCENYYRNEDFRSIENNVIKPNTLNLPFPNEDIVQQPDDQLTCVVVKKQARSLTNTPSVSPKFNRRKLSNNKDSTPSPSVARRNSFACLFKSKDLVVSPESIGAQKHKRKNTLSGILKTPTSRSKTRSKSKDRDKSSNAPSSTESIDSKGRHKSVLSIFRSKEKQPATDNCVSGAVSKKTLAEKRGGNVNNINCTEKRSREQEKPLNSDSIRIPLHSPTYYEDENFKQWNTNSQKTEDSILVDNSDRLDKVDVVIEKVVEDKLKPEEHKRIGDEEKGISCQTVITNVEVIEEVRPNCTTTLAKNDISILRSTSEESQHIPISNSTTITISTVSTKIQSETDGVDGSIVQLEGAERIVTNPVVKKNMVIDDDLNSSESERDSVEEYVRCPKNLALQVETRSFEIEREAIVLQQDSFEDELPYVPTTLPQERSAAVPIIPVKQRCVSSIKTFSIERPRSTTPIQSSALENYCDDFVGKVKTEPKAVESCTEKIKITLPECSKTKTQKETIDGEIKPPVEETPPPLPPKGVQKSWINFEEVPERRKPPKRIQTIPSRGHIDVPEFMVKDNIVYTYVNPEECKCECHESKEKERKTTEKAGEKVGEKIGEKVSSPSYEDQCSNNAAKAQQKKHNWMNDDILHLMEERRSFKNQDQQKYQLINKEIRKKIRAAKEAWFVNQCKEVEELQKRHDTFNLHKRVKELTGVNTNRTHNLVDKDGNLIVK</sequence>
<name>A0A6J2XUS3_SITOR</name>
<feature type="compositionally biased region" description="Low complexity" evidence="1">
    <location>
        <begin position="53"/>
        <end position="63"/>
    </location>
</feature>
<protein>
    <submittedName>
        <fullName evidence="3">Uncharacterized protein LOC115881253</fullName>
    </submittedName>
</protein>
<feature type="compositionally biased region" description="Basic and acidic residues" evidence="1">
    <location>
        <begin position="655"/>
        <end position="666"/>
    </location>
</feature>
<dbReference type="Proteomes" id="UP000504635">
    <property type="component" value="Unplaced"/>
</dbReference>
<feature type="compositionally biased region" description="Basic and acidic residues" evidence="1">
    <location>
        <begin position="163"/>
        <end position="172"/>
    </location>
</feature>
<organism evidence="2 3">
    <name type="scientific">Sitophilus oryzae</name>
    <name type="common">Rice weevil</name>
    <name type="synonym">Curculio oryzae</name>
    <dbReference type="NCBI Taxonomy" id="7048"/>
    <lineage>
        <taxon>Eukaryota</taxon>
        <taxon>Metazoa</taxon>
        <taxon>Ecdysozoa</taxon>
        <taxon>Arthropoda</taxon>
        <taxon>Hexapoda</taxon>
        <taxon>Insecta</taxon>
        <taxon>Pterygota</taxon>
        <taxon>Neoptera</taxon>
        <taxon>Endopterygota</taxon>
        <taxon>Coleoptera</taxon>
        <taxon>Polyphaga</taxon>
        <taxon>Cucujiformia</taxon>
        <taxon>Curculionidae</taxon>
        <taxon>Dryophthorinae</taxon>
        <taxon>Sitophilus</taxon>
    </lineage>
</organism>
<reference evidence="3" key="1">
    <citation type="submission" date="2025-08" db="UniProtKB">
        <authorList>
            <consortium name="RefSeq"/>
        </authorList>
    </citation>
    <scope>IDENTIFICATION</scope>
    <source>
        <tissue evidence="3">Gonads</tissue>
    </source>
</reference>
<feature type="compositionally biased region" description="Basic and acidic residues" evidence="1">
    <location>
        <begin position="114"/>
        <end position="128"/>
    </location>
</feature>
<feature type="compositionally biased region" description="Low complexity" evidence="1">
    <location>
        <begin position="103"/>
        <end position="113"/>
    </location>
</feature>
<evidence type="ECO:0000313" key="3">
    <source>
        <dbReference type="RefSeq" id="XP_030754530.1"/>
    </source>
</evidence>
<dbReference type="AlphaFoldDB" id="A0A6J2XUS3"/>
<feature type="compositionally biased region" description="Basic and acidic residues" evidence="1">
    <location>
        <begin position="962"/>
        <end position="976"/>
    </location>
</feature>
<feature type="compositionally biased region" description="Low complexity" evidence="1">
    <location>
        <begin position="383"/>
        <end position="409"/>
    </location>
</feature>
<feature type="region of interest" description="Disordered" evidence="1">
    <location>
        <begin position="648"/>
        <end position="674"/>
    </location>
</feature>
<accession>A0A6J2XUS3</accession>